<dbReference type="EMBL" id="CABL01000010">
    <property type="protein sequence ID" value="CBH75485.1"/>
    <property type="molecule type" value="Genomic_DNA"/>
</dbReference>
<dbReference type="AlphaFoldDB" id="E6PG97"/>
<organism evidence="1">
    <name type="scientific">mine drainage metagenome</name>
    <dbReference type="NCBI Taxonomy" id="410659"/>
    <lineage>
        <taxon>unclassified sequences</taxon>
        <taxon>metagenomes</taxon>
        <taxon>ecological metagenomes</taxon>
    </lineage>
</organism>
<reference evidence="1" key="1">
    <citation type="submission" date="2009-10" db="EMBL/GenBank/DDBJ databases">
        <title>Diversity of trophic interactions inside an arsenic-rich microbial ecosystem.</title>
        <authorList>
            <person name="Bertin P.N."/>
            <person name="Heinrich-Salmeron A."/>
            <person name="Pelletier E."/>
            <person name="Goulhen-Chollet F."/>
            <person name="Arsene-Ploetze F."/>
            <person name="Gallien S."/>
            <person name="Calteau A."/>
            <person name="Vallenet D."/>
            <person name="Casiot C."/>
            <person name="Chane-Woon-Ming B."/>
            <person name="Giloteaux L."/>
            <person name="Barakat M."/>
            <person name="Bonnefoy V."/>
            <person name="Bruneel O."/>
            <person name="Chandler M."/>
            <person name="Cleiss J."/>
            <person name="Duran R."/>
            <person name="Elbaz-Poulichet F."/>
            <person name="Fonknechten N."/>
            <person name="Lauga B."/>
            <person name="Mornico D."/>
            <person name="Ortet P."/>
            <person name="Schaeffer C."/>
            <person name="Siguier P."/>
            <person name="Alexander Thil Smith A."/>
            <person name="Van Dorsselaer A."/>
            <person name="Weissenbach J."/>
            <person name="Medigue C."/>
            <person name="Le Paslier D."/>
        </authorList>
    </citation>
    <scope>NUCLEOTIDE SEQUENCE</scope>
</reference>
<accession>E6PG97</accession>
<proteinExistence type="predicted"/>
<protein>
    <submittedName>
        <fullName evidence="1">Uncharacterized protein</fullName>
    </submittedName>
</protein>
<evidence type="ECO:0000313" key="1">
    <source>
        <dbReference type="EMBL" id="CBH75485.1"/>
    </source>
</evidence>
<gene>
    <name evidence="1" type="ORF">CARN1_2656</name>
</gene>
<comment type="caution">
    <text evidence="1">The sequence shown here is derived from an EMBL/GenBank/DDBJ whole genome shotgun (WGS) entry which is preliminary data.</text>
</comment>
<sequence length="95" mass="9760">MIRLNRSLLGVTLGGGASIRRFAATRRDTRGGASIRLLRSLLGVTLGGGAPEGGAFLVKHAPYRGRAGAGAGAVPRRALKRAARTLTLLVRAASV</sequence>
<name>E6PG97_9ZZZZ</name>